<protein>
    <submittedName>
        <fullName evidence="1">Uncharacterized protein</fullName>
    </submittedName>
</protein>
<reference evidence="1" key="1">
    <citation type="submission" date="2022-08" db="EMBL/GenBank/DDBJ databases">
        <title>Molecular epidemiological analysis of five strains of VanD-type vancomycin-resistant Enterococcus faecalis.</title>
        <authorList>
            <person name="Mimura K."/>
            <person name="Hashimoto Y."/>
            <person name="Tomita H."/>
        </authorList>
    </citation>
    <scope>NUCLEOTIDE SEQUENCE</scope>
    <source>
        <strain evidence="1">SVR2332</strain>
    </source>
</reference>
<evidence type="ECO:0000313" key="2">
    <source>
        <dbReference type="Proteomes" id="UP001317613"/>
    </source>
</evidence>
<name>A0AC59HTX9_ENTFL</name>
<dbReference type="Proteomes" id="UP001317613">
    <property type="component" value="Chromosome"/>
</dbReference>
<dbReference type="EMBL" id="AP026729">
    <property type="protein sequence ID" value="BDQ63226.1"/>
    <property type="molecule type" value="Genomic_DNA"/>
</dbReference>
<accession>A0AC59HTX9</accession>
<sequence length="121" mass="13731">MSGMLKINGQTVRYPKEYSVGIQAIDADSSGRNANGEMVRDVIAEKIKLTMKWGPLSDSEVSSILQAVKSNFFQVEYPDPLIGRQRVKTFYVGDRSAPSYSWNGKFEELKWEGLEMNFIEQ</sequence>
<gene>
    <name evidence="1" type="ORF">EfsSVR2332_33040</name>
</gene>
<organism evidence="1 2">
    <name type="scientific">Enterococcus faecalis</name>
    <name type="common">Streptococcus faecalis</name>
    <dbReference type="NCBI Taxonomy" id="1351"/>
    <lineage>
        <taxon>Bacteria</taxon>
        <taxon>Bacillati</taxon>
        <taxon>Bacillota</taxon>
        <taxon>Bacilli</taxon>
        <taxon>Lactobacillales</taxon>
        <taxon>Enterococcaceae</taxon>
        <taxon>Enterococcus</taxon>
    </lineage>
</organism>
<proteinExistence type="predicted"/>
<evidence type="ECO:0000313" key="1">
    <source>
        <dbReference type="EMBL" id="BDQ63226.1"/>
    </source>
</evidence>